<keyword evidence="7" id="KW-0520">NAD</keyword>
<dbReference type="InterPro" id="IPR026021">
    <property type="entry name" value="YdjA-like"/>
</dbReference>
<dbReference type="InterPro" id="IPR029479">
    <property type="entry name" value="Nitroreductase"/>
</dbReference>
<dbReference type="PIRSF" id="PIRSF000232">
    <property type="entry name" value="YdjA"/>
    <property type="match status" value="1"/>
</dbReference>
<comment type="similarity">
    <text evidence="2">Belongs to the nitroreductase family.</text>
</comment>
<evidence type="ECO:0000256" key="4">
    <source>
        <dbReference type="ARBA" id="ARBA00022643"/>
    </source>
</evidence>
<keyword evidence="3" id="KW-0285">Flavoprotein</keyword>
<evidence type="ECO:0000256" key="5">
    <source>
        <dbReference type="ARBA" id="ARBA00022857"/>
    </source>
</evidence>
<reference evidence="9" key="1">
    <citation type="submission" date="2009-10" db="EMBL/GenBank/DDBJ databases">
        <title>Diversity of trophic interactions inside an arsenic-rich microbial ecosystem.</title>
        <authorList>
            <person name="Bertin P.N."/>
            <person name="Heinrich-Salmeron A."/>
            <person name="Pelletier E."/>
            <person name="Goulhen-Chollet F."/>
            <person name="Arsene-Ploetze F."/>
            <person name="Gallien S."/>
            <person name="Calteau A."/>
            <person name="Vallenet D."/>
            <person name="Casiot C."/>
            <person name="Chane-Woon-Ming B."/>
            <person name="Giloteaux L."/>
            <person name="Barakat M."/>
            <person name="Bonnefoy V."/>
            <person name="Bruneel O."/>
            <person name="Chandler M."/>
            <person name="Cleiss J."/>
            <person name="Duran R."/>
            <person name="Elbaz-Poulichet F."/>
            <person name="Fonknechten N."/>
            <person name="Lauga B."/>
            <person name="Mornico D."/>
            <person name="Ortet P."/>
            <person name="Schaeffer C."/>
            <person name="Siguier P."/>
            <person name="Alexander Thil Smith A."/>
            <person name="Van Dorsselaer A."/>
            <person name="Weissenbach J."/>
            <person name="Medigue C."/>
            <person name="Le Paslier D."/>
        </authorList>
    </citation>
    <scope>NUCLEOTIDE SEQUENCE</scope>
</reference>
<evidence type="ECO:0000256" key="1">
    <source>
        <dbReference type="ARBA" id="ARBA00001917"/>
    </source>
</evidence>
<evidence type="ECO:0000256" key="7">
    <source>
        <dbReference type="ARBA" id="ARBA00023027"/>
    </source>
</evidence>
<dbReference type="InterPro" id="IPR000415">
    <property type="entry name" value="Nitroreductase-like"/>
</dbReference>
<dbReference type="PANTHER" id="PTHR43821">
    <property type="entry name" value="NAD(P)H NITROREDUCTASE YDJA-RELATED"/>
    <property type="match status" value="1"/>
</dbReference>
<evidence type="ECO:0000256" key="6">
    <source>
        <dbReference type="ARBA" id="ARBA00023002"/>
    </source>
</evidence>
<dbReference type="InterPro" id="IPR052530">
    <property type="entry name" value="NAD(P)H_nitroreductase"/>
</dbReference>
<evidence type="ECO:0000313" key="9">
    <source>
        <dbReference type="EMBL" id="CBH96467.1"/>
    </source>
</evidence>
<sequence>MDDFDTADGTLELIRKRQQTSPKRLVAPGPTSEQVQTLFEAAAQAPDHGLILPWRFVRVSEAARGQLGEAFAAALLERDPQATAQQLQNARDKAQRAPFLALAIVEMQGKNPDIPVAERFVSLGCALQNMLLMAHAQGFGAGLVSGQAMQSLALRTLFGLEAHEQAVCFIATGTVKTAKASRNRPSPDVFVRTL</sequence>
<dbReference type="Pfam" id="PF00881">
    <property type="entry name" value="Nitroreductase"/>
    <property type="match status" value="1"/>
</dbReference>
<evidence type="ECO:0000256" key="2">
    <source>
        <dbReference type="ARBA" id="ARBA00007118"/>
    </source>
</evidence>
<keyword evidence="6" id="KW-0560">Oxidoreductase</keyword>
<name>E6PNG5_9ZZZZ</name>
<keyword evidence="4" id="KW-0288">FMN</keyword>
<dbReference type="CDD" id="cd02135">
    <property type="entry name" value="YdjA-like"/>
    <property type="match status" value="1"/>
</dbReference>
<keyword evidence="5" id="KW-0521">NADP</keyword>
<protein>
    <submittedName>
        <fullName evidence="9">Putative nitroreductase</fullName>
    </submittedName>
</protein>
<accession>E6PNG5</accession>
<dbReference type="SUPFAM" id="SSF55469">
    <property type="entry name" value="FMN-dependent nitroreductase-like"/>
    <property type="match status" value="1"/>
</dbReference>
<dbReference type="EMBL" id="CABM01000027">
    <property type="protein sequence ID" value="CBH96467.1"/>
    <property type="molecule type" value="Genomic_DNA"/>
</dbReference>
<comment type="caution">
    <text evidence="9">The sequence shown here is derived from an EMBL/GenBank/DDBJ whole genome shotgun (WGS) entry which is preliminary data.</text>
</comment>
<evidence type="ECO:0000259" key="8">
    <source>
        <dbReference type="Pfam" id="PF00881"/>
    </source>
</evidence>
<gene>
    <name evidence="9" type="ORF">CARN2_1325</name>
</gene>
<feature type="domain" description="Nitroreductase" evidence="8">
    <location>
        <begin position="28"/>
        <end position="173"/>
    </location>
</feature>
<dbReference type="AlphaFoldDB" id="E6PNG5"/>
<evidence type="ECO:0000256" key="3">
    <source>
        <dbReference type="ARBA" id="ARBA00022630"/>
    </source>
</evidence>
<comment type="cofactor">
    <cofactor evidence="1">
        <name>FMN</name>
        <dbReference type="ChEBI" id="CHEBI:58210"/>
    </cofactor>
</comment>
<dbReference type="PANTHER" id="PTHR43821:SF1">
    <property type="entry name" value="NAD(P)H NITROREDUCTASE YDJA-RELATED"/>
    <property type="match status" value="1"/>
</dbReference>
<dbReference type="GO" id="GO:0016491">
    <property type="term" value="F:oxidoreductase activity"/>
    <property type="evidence" value="ECO:0007669"/>
    <property type="project" value="UniProtKB-KW"/>
</dbReference>
<proteinExistence type="inferred from homology"/>
<dbReference type="Gene3D" id="3.40.109.10">
    <property type="entry name" value="NADH Oxidase"/>
    <property type="match status" value="1"/>
</dbReference>
<organism evidence="9">
    <name type="scientific">mine drainage metagenome</name>
    <dbReference type="NCBI Taxonomy" id="410659"/>
    <lineage>
        <taxon>unclassified sequences</taxon>
        <taxon>metagenomes</taxon>
        <taxon>ecological metagenomes</taxon>
    </lineage>
</organism>